<dbReference type="Gene3D" id="3.40.1000.70">
    <property type="entry name" value="PknH-like extracellular domain"/>
    <property type="match status" value="1"/>
</dbReference>
<dbReference type="InterPro" id="IPR026954">
    <property type="entry name" value="PknH-like_Extracell"/>
</dbReference>
<keyword evidence="4" id="KW-1185">Reference proteome</keyword>
<dbReference type="Pfam" id="PF14032">
    <property type="entry name" value="PknH_C"/>
    <property type="match status" value="1"/>
</dbReference>
<organism evidence="3 4">
    <name type="scientific">Segniliparus rugosus (strain ATCC BAA-974 / DSM 45345 / CCUG 50838 / CIP 108380 / JCM 13579 / CDC 945)</name>
    <dbReference type="NCBI Taxonomy" id="679197"/>
    <lineage>
        <taxon>Bacteria</taxon>
        <taxon>Bacillati</taxon>
        <taxon>Actinomycetota</taxon>
        <taxon>Actinomycetes</taxon>
        <taxon>Mycobacteriales</taxon>
        <taxon>Segniliparaceae</taxon>
        <taxon>Segniliparus</taxon>
    </lineage>
</organism>
<dbReference type="Proteomes" id="UP000004816">
    <property type="component" value="Unassembled WGS sequence"/>
</dbReference>
<dbReference type="InterPro" id="IPR038232">
    <property type="entry name" value="PknH-like_Extracell_sf"/>
</dbReference>
<comment type="caution">
    <text evidence="3">The sequence shown here is derived from an EMBL/GenBank/DDBJ whole genome shotgun (WGS) entry which is preliminary data.</text>
</comment>
<feature type="domain" description="PknH-like extracellular" evidence="2">
    <location>
        <begin position="28"/>
        <end position="206"/>
    </location>
</feature>
<evidence type="ECO:0000313" key="4">
    <source>
        <dbReference type="Proteomes" id="UP000004816"/>
    </source>
</evidence>
<keyword evidence="1" id="KW-0732">Signal</keyword>
<proteinExistence type="predicted"/>
<sequence length="210" mass="22057">MLRVRFAGSLASLLAAFAPAAADPALFPADRIDSVILSSAELDQISAQDNPASTGEFHAETANAARRPDSSNPDKSPCGNASWLGSAASFGDNWTAFRSLFAIGGTNNAGVHLVVAVYPDPQTAREAFARIAEGLKTCAAKTTVDAALPEAVRWRTSFFYAPGGVDSQTYAEARSVGNVVLQAEAESLFRDPGPAVTAIVDRMAQRVRRG</sequence>
<dbReference type="RefSeq" id="WP_021030560.1">
    <property type="nucleotide sequence ID" value="NZ_KI391954.1"/>
</dbReference>
<accession>U1LMD4</accession>
<protein>
    <recommendedName>
        <fullName evidence="2">PknH-like extracellular domain-containing protein</fullName>
    </recommendedName>
</protein>
<dbReference type="EMBL" id="ACZI02000003">
    <property type="protein sequence ID" value="ERG69131.1"/>
    <property type="molecule type" value="Genomic_DNA"/>
</dbReference>
<reference evidence="3 4" key="1">
    <citation type="journal article" date="2011" name="Stand. Genomic Sci.">
        <title>High quality draft genome sequence of Segniliparus rugosus CDC 945(T)= (ATCC BAA-974(T)).</title>
        <authorList>
            <person name="Earl A.M."/>
            <person name="Desjardins C.A."/>
            <person name="Fitzgerald M.G."/>
            <person name="Arachchi H.M."/>
            <person name="Zeng Q."/>
            <person name="Mehta T."/>
            <person name="Griggs A."/>
            <person name="Birren B.W."/>
            <person name="Toney N.C."/>
            <person name="Carr J."/>
            <person name="Posey J."/>
            <person name="Butler W.R."/>
        </authorList>
    </citation>
    <scope>NUCLEOTIDE SEQUENCE [LARGE SCALE GENOMIC DNA]</scope>
    <source>
        <strain evidence="4">ATCC BAA-974 / DSM 45345 / CCUG 50838 / CIP 108380 / JCM 13579 / CDC 945</strain>
    </source>
</reference>
<dbReference type="AlphaFoldDB" id="U1LMD4"/>
<feature type="chain" id="PRO_5004616037" description="PknH-like extracellular domain-containing protein" evidence="1">
    <location>
        <begin position="23"/>
        <end position="210"/>
    </location>
</feature>
<evidence type="ECO:0000313" key="3">
    <source>
        <dbReference type="EMBL" id="ERG69131.1"/>
    </source>
</evidence>
<gene>
    <name evidence="3" type="ORF">HMPREF9336_04275</name>
</gene>
<dbReference type="HOGENOM" id="CLU_1224048_0_0_11"/>
<name>U1LMD4_SEGRC</name>
<evidence type="ECO:0000256" key="1">
    <source>
        <dbReference type="SAM" id="SignalP"/>
    </source>
</evidence>
<feature type="signal peptide" evidence="1">
    <location>
        <begin position="1"/>
        <end position="22"/>
    </location>
</feature>
<evidence type="ECO:0000259" key="2">
    <source>
        <dbReference type="Pfam" id="PF14032"/>
    </source>
</evidence>